<dbReference type="InterPro" id="IPR008286">
    <property type="entry name" value="Prn/Lys/Arg_de-COase_C"/>
</dbReference>
<dbReference type="InterPro" id="IPR015421">
    <property type="entry name" value="PyrdxlP-dep_Trfase_major"/>
</dbReference>
<feature type="domain" description="Orn/Lys/Arg decarboxylases family 1 pyridoxal-P attachment site" evidence="6">
    <location>
        <begin position="23"/>
        <end position="387"/>
    </location>
</feature>
<comment type="cofactor">
    <cofactor evidence="1">
        <name>pyridoxal 5'-phosphate</name>
        <dbReference type="ChEBI" id="CHEBI:597326"/>
    </cofactor>
</comment>
<accession>A1HPS1</accession>
<comment type="similarity">
    <text evidence="2">Belongs to the Orn/Lys/Arg decarboxylase class-I family.</text>
</comment>
<dbReference type="Pfam" id="PF03711">
    <property type="entry name" value="OKR_DC_1_C"/>
    <property type="match status" value="1"/>
</dbReference>
<dbReference type="InterPro" id="IPR036633">
    <property type="entry name" value="Prn/Lys/Arg_de-COase_C_sf"/>
</dbReference>
<dbReference type="Gene3D" id="3.90.1150.10">
    <property type="entry name" value="Aspartate Aminotransferase, domain 1"/>
    <property type="match status" value="1"/>
</dbReference>
<dbReference type="InterPro" id="IPR000310">
    <property type="entry name" value="Orn/Lys/Arg_deCO2ase_major_dom"/>
</dbReference>
<dbReference type="EMBL" id="AAWL01000005">
    <property type="protein sequence ID" value="EAX48040.1"/>
    <property type="molecule type" value="Genomic_DNA"/>
</dbReference>
<dbReference type="SUPFAM" id="SSF53383">
    <property type="entry name" value="PLP-dependent transferases"/>
    <property type="match status" value="1"/>
</dbReference>
<organism evidence="8 9">
    <name type="scientific">Thermosinus carboxydivorans Nor1</name>
    <dbReference type="NCBI Taxonomy" id="401526"/>
    <lineage>
        <taxon>Bacteria</taxon>
        <taxon>Bacillati</taxon>
        <taxon>Bacillota</taxon>
        <taxon>Negativicutes</taxon>
        <taxon>Selenomonadales</taxon>
        <taxon>Sporomusaceae</taxon>
        <taxon>Thermosinus</taxon>
    </lineage>
</organism>
<evidence type="ECO:0000313" key="8">
    <source>
        <dbReference type="EMBL" id="EAX48040.1"/>
    </source>
</evidence>
<keyword evidence="4" id="KW-0663">Pyridoxal phosphate</keyword>
<dbReference type="Pfam" id="PF01276">
    <property type="entry name" value="OKR_DC_1"/>
    <property type="match status" value="1"/>
</dbReference>
<name>A1HPS1_9FIRM</name>
<dbReference type="SUPFAM" id="SSF55904">
    <property type="entry name" value="Ornithine decarboxylase C-terminal domain"/>
    <property type="match status" value="1"/>
</dbReference>
<gene>
    <name evidence="8" type="ORF">TcarDRAFT_1918</name>
</gene>
<keyword evidence="3" id="KW-0210">Decarboxylase</keyword>
<evidence type="ECO:0000256" key="4">
    <source>
        <dbReference type="ARBA" id="ARBA00022898"/>
    </source>
</evidence>
<dbReference type="GO" id="GO:0016831">
    <property type="term" value="F:carboxy-lyase activity"/>
    <property type="evidence" value="ECO:0007669"/>
    <property type="project" value="UniProtKB-KW"/>
</dbReference>
<feature type="domain" description="Orn/Lys/Arg decarboxylase C-terminal" evidence="7">
    <location>
        <begin position="422"/>
        <end position="492"/>
    </location>
</feature>
<keyword evidence="5" id="KW-0456">Lyase</keyword>
<evidence type="ECO:0000256" key="2">
    <source>
        <dbReference type="ARBA" id="ARBA00010671"/>
    </source>
</evidence>
<sequence length="505" mass="55335">MKGFYPVSVAKEAHAVHLKQTDTPLLAAMRHYVEDGAIPFHTPGHKMGKGMHPRLRQFVNSEALALDLALMAELDDLHEPHGCIKAAQDLAAELYGADHSFFVVNGTTGGIYAMILTIAGPKEKIIVPRNAHRSIIGGIILSGATPVFMQPEVDYELGLAMGVTPETVEKAVEQHPDAKGVLIINPTYYGVATDLKRIVDIVHAHNMAVIVDEAHGPHLKFSDRLPLQALDAGADICAQSTHKILGAMTQCSMVHCREGRVNVPRLKAMLQLVQSTSPNYILMASLDVARMQMATEGRQLIERAIDLAEWVRAEINKIPGLYCFGAEKVGNPGVYAFDPTKVTVTVKGLGLKGAEAERILRHKYKVQVELSDMYNILFLITLGDSEREAQALVDALRDLAENHVGKRDFTAVEDVYSTTTYPEPPVQALSPRRALFGNTRMVPFREAAGRICAEIVTFYPPGIPLLCPGEIISEDIIQYCLRLQEAGLHISGPEDYTLSTIKVVE</sequence>
<evidence type="ECO:0000256" key="3">
    <source>
        <dbReference type="ARBA" id="ARBA00022793"/>
    </source>
</evidence>
<evidence type="ECO:0000259" key="6">
    <source>
        <dbReference type="Pfam" id="PF01276"/>
    </source>
</evidence>
<dbReference type="InterPro" id="IPR052357">
    <property type="entry name" value="Orn_Lys_Arg_decarboxylase-I"/>
</dbReference>
<dbReference type="PANTHER" id="PTHR43277">
    <property type="entry name" value="ARGININE DECARBOXYLASE"/>
    <property type="match status" value="1"/>
</dbReference>
<reference evidence="8 9" key="2">
    <citation type="submission" date="2007-01" db="EMBL/GenBank/DDBJ databases">
        <title>Sequencing of the draft genome and assembly of Thermosinus carboxydivorans Nor1.</title>
        <authorList>
            <consortium name="US DOE Joint Genome Institute (JGI-PGF)"/>
            <person name="Copeland A."/>
            <person name="Lucas S."/>
            <person name="Lapidus A."/>
            <person name="Barry K."/>
            <person name="Glavina del Rio T."/>
            <person name="Dalin E."/>
            <person name="Tice H."/>
            <person name="Bruce D."/>
            <person name="Pitluck S."/>
            <person name="Richardson P."/>
        </authorList>
    </citation>
    <scope>NUCLEOTIDE SEQUENCE [LARGE SCALE GENOMIC DNA]</scope>
    <source>
        <strain evidence="8 9">Nor1</strain>
    </source>
</reference>
<dbReference type="Gene3D" id="3.40.640.10">
    <property type="entry name" value="Type I PLP-dependent aspartate aminotransferase-like (Major domain)"/>
    <property type="match status" value="1"/>
</dbReference>
<dbReference type="eggNOG" id="COG1982">
    <property type="taxonomic scope" value="Bacteria"/>
</dbReference>
<dbReference type="InterPro" id="IPR015424">
    <property type="entry name" value="PyrdxlP-dep_Trfase"/>
</dbReference>
<dbReference type="InterPro" id="IPR015422">
    <property type="entry name" value="PyrdxlP-dep_Trfase_small"/>
</dbReference>
<dbReference type="AlphaFoldDB" id="A1HPS1"/>
<evidence type="ECO:0000256" key="1">
    <source>
        <dbReference type="ARBA" id="ARBA00001933"/>
    </source>
</evidence>
<evidence type="ECO:0000256" key="5">
    <source>
        <dbReference type="ARBA" id="ARBA00023239"/>
    </source>
</evidence>
<dbReference type="Proteomes" id="UP000005139">
    <property type="component" value="Unassembled WGS sequence"/>
</dbReference>
<reference evidence="8 9" key="1">
    <citation type="submission" date="2007-01" db="EMBL/GenBank/DDBJ databases">
        <title>Annotation of the draft genome assembly of Thermosinus carboxydivorans Nor1.</title>
        <authorList>
            <consortium name="US DOE Joint Genome Institute (JGI-ORNL)"/>
            <person name="Larimer F."/>
            <person name="Land M."/>
            <person name="Hauser L."/>
        </authorList>
    </citation>
    <scope>NUCLEOTIDE SEQUENCE [LARGE SCALE GENOMIC DNA]</scope>
    <source>
        <strain evidence="8 9">Nor1</strain>
    </source>
</reference>
<dbReference type="Gene3D" id="3.90.100.10">
    <property type="entry name" value="Orn/Lys/Arg decarboxylase, C-terminal domain"/>
    <property type="match status" value="1"/>
</dbReference>
<dbReference type="CDD" id="cd00615">
    <property type="entry name" value="Orn_deC_like"/>
    <property type="match status" value="1"/>
</dbReference>
<proteinExistence type="inferred from homology"/>
<keyword evidence="9" id="KW-1185">Reference proteome</keyword>
<evidence type="ECO:0000313" key="9">
    <source>
        <dbReference type="Proteomes" id="UP000005139"/>
    </source>
</evidence>
<evidence type="ECO:0000259" key="7">
    <source>
        <dbReference type="Pfam" id="PF03711"/>
    </source>
</evidence>
<protein>
    <submittedName>
        <fullName evidence="8">Orn/Lys/Arg decarboxylase, major region</fullName>
    </submittedName>
</protein>
<comment type="caution">
    <text evidence="8">The sequence shown here is derived from an EMBL/GenBank/DDBJ whole genome shotgun (WGS) entry which is preliminary data.</text>
</comment>
<dbReference type="PANTHER" id="PTHR43277:SF4">
    <property type="entry name" value="ARGININE DECARBOXYLASE"/>
    <property type="match status" value="1"/>
</dbReference>